<comment type="caution">
    <text evidence="1">The sequence shown here is derived from an EMBL/GenBank/DDBJ whole genome shotgun (WGS) entry which is preliminary data.</text>
</comment>
<name>X1ULE7_9ZZZZ</name>
<protein>
    <submittedName>
        <fullName evidence="1">Uncharacterized protein</fullName>
    </submittedName>
</protein>
<feature type="non-terminal residue" evidence="1">
    <location>
        <position position="1"/>
    </location>
</feature>
<proteinExistence type="predicted"/>
<dbReference type="Gene3D" id="1.25.40.10">
    <property type="entry name" value="Tetratricopeptide repeat domain"/>
    <property type="match status" value="1"/>
</dbReference>
<dbReference type="SUPFAM" id="SSF81901">
    <property type="entry name" value="HCP-like"/>
    <property type="match status" value="1"/>
</dbReference>
<organism evidence="1">
    <name type="scientific">marine sediment metagenome</name>
    <dbReference type="NCBI Taxonomy" id="412755"/>
    <lineage>
        <taxon>unclassified sequences</taxon>
        <taxon>metagenomes</taxon>
        <taxon>ecological metagenomes</taxon>
    </lineage>
</organism>
<gene>
    <name evidence="1" type="ORF">S12H4_31818</name>
</gene>
<dbReference type="InterPro" id="IPR006597">
    <property type="entry name" value="Sel1-like"/>
</dbReference>
<accession>X1ULE7</accession>
<dbReference type="EMBL" id="BARW01018604">
    <property type="protein sequence ID" value="GAJ00711.1"/>
    <property type="molecule type" value="Genomic_DNA"/>
</dbReference>
<reference evidence="1" key="1">
    <citation type="journal article" date="2014" name="Front. Microbiol.">
        <title>High frequency of phylogenetically diverse reductive dehalogenase-homologous genes in deep subseafloor sedimentary metagenomes.</title>
        <authorList>
            <person name="Kawai M."/>
            <person name="Futagami T."/>
            <person name="Toyoda A."/>
            <person name="Takaki Y."/>
            <person name="Nishi S."/>
            <person name="Hori S."/>
            <person name="Arai W."/>
            <person name="Tsubouchi T."/>
            <person name="Morono Y."/>
            <person name="Uchiyama I."/>
            <person name="Ito T."/>
            <person name="Fujiyama A."/>
            <person name="Inagaki F."/>
            <person name="Takami H."/>
        </authorList>
    </citation>
    <scope>NUCLEOTIDE SEQUENCE</scope>
    <source>
        <strain evidence="1">Expedition CK06-06</strain>
    </source>
</reference>
<evidence type="ECO:0000313" key="1">
    <source>
        <dbReference type="EMBL" id="GAJ00711.1"/>
    </source>
</evidence>
<dbReference type="InterPro" id="IPR011990">
    <property type="entry name" value="TPR-like_helical_dom_sf"/>
</dbReference>
<sequence>KLNHSYAMYNLAQHYQYIKKNYNLMKKYYLMAIELNHSDAMYNLALYYKYAEKNYYLMKKYYLMAIELNHSDAMNSLALYYKYAGKNYDLMKKYYLMAIELNNSNSMYWLAQYYEYTEKNDQSFVELYKYEDKEYFITLFNDKFKDNINLDQKYYYSFLQWKSEKISETVKIKQYILRKTNIFPKNYNVKYLNHFNKIVNLKDTKLPKDILDFIAGHLFI</sequence>
<dbReference type="AlphaFoldDB" id="X1ULE7"/>
<dbReference type="SMART" id="SM00671">
    <property type="entry name" value="SEL1"/>
    <property type="match status" value="3"/>
</dbReference>